<organism evidence="3 4">
    <name type="scientific">Aureococcus anophagefferens</name>
    <name type="common">Harmful bloom alga</name>
    <dbReference type="NCBI Taxonomy" id="44056"/>
    <lineage>
        <taxon>Eukaryota</taxon>
        <taxon>Sar</taxon>
        <taxon>Stramenopiles</taxon>
        <taxon>Ochrophyta</taxon>
        <taxon>Pelagophyceae</taxon>
        <taxon>Pelagomonadales</taxon>
        <taxon>Pelagomonadaceae</taxon>
        <taxon>Aureococcus</taxon>
    </lineage>
</organism>
<dbReference type="Proteomes" id="UP001363151">
    <property type="component" value="Unassembled WGS sequence"/>
</dbReference>
<comment type="caution">
    <text evidence="3">The sequence shown here is derived from an EMBL/GenBank/DDBJ whole genome shotgun (WGS) entry which is preliminary data.</text>
</comment>
<feature type="compositionally biased region" description="Pro residues" evidence="1">
    <location>
        <begin position="908"/>
        <end position="935"/>
    </location>
</feature>
<feature type="region of interest" description="Disordered" evidence="1">
    <location>
        <begin position="888"/>
        <end position="963"/>
    </location>
</feature>
<evidence type="ECO:0000256" key="2">
    <source>
        <dbReference type="SAM" id="SignalP"/>
    </source>
</evidence>
<keyword evidence="2" id="KW-0732">Signal</keyword>
<dbReference type="EMBL" id="JBBJCI010000204">
    <property type="protein sequence ID" value="KAK7241243.1"/>
    <property type="molecule type" value="Genomic_DNA"/>
</dbReference>
<protein>
    <submittedName>
        <fullName evidence="3">Uncharacterized protein</fullName>
    </submittedName>
</protein>
<evidence type="ECO:0000313" key="4">
    <source>
        <dbReference type="Proteomes" id="UP001363151"/>
    </source>
</evidence>
<accession>A0ABR1FYJ1</accession>
<feature type="signal peptide" evidence="2">
    <location>
        <begin position="1"/>
        <end position="15"/>
    </location>
</feature>
<feature type="compositionally biased region" description="Low complexity" evidence="1">
    <location>
        <begin position="949"/>
        <end position="963"/>
    </location>
</feature>
<keyword evidence="4" id="KW-1185">Reference proteome</keyword>
<name>A0ABR1FYJ1_AURAN</name>
<sequence>MSRLLLALLVAPAHAKCQFADVAGARMPRDATHASARRRADDSGTYVHSTGCAGEGDDCVAEMSLALCAAHVANLDESDPLYECVTSETILYDVEYMETSVWGDAYVDWGLSHHGLNDLGGKTMLCGHQYDVCRSVVEKQNYGSDCADLHGSCRSALRHLYEMMFKVSPWPGWASAAGAGQVCNNFARKSIRGFFHDQMSNYIDGSILAENDVQHNFGLCRWAQYVNVLSDATSCDPGTVVAMAGELGYEACGVPIWGQDFDVKPKVSVGRPFPCGPNMDGSDLFDEETGQRRDAFSDTQLSVNSTAMEEFFYATNGHALDRPDGEIEYSADATAAAHAIGRVTCPPDGLDSKDEPIEFRLGFFHEMCAGGSQSAYEPTDVYREALADMRDKQCDYVGDEPVAPSDGKKATCRDESSDINVEGGFCGMPTQFLGTVQVGGQHRVPRWVAIFENSAKVTLPPATNQVECDEGVRIYIPWELRDLADEALPTNAALDKFLTIAWDRVDGIDSAWDSCEVGCNIPVSENYLCGGGGLASFDWEKAFCDAGTLLSTYICAADAGGDAAAIEAAGVACAASWSTDCVVPRASPGGVCAADDDCASGSCKGGICCNARGAEDSCAACSYSGGNCLTCADSYKFVAARCVDECDCGAGCASCDCGVCSACDAGYYLDGEKCVTAHPAGDQCASHDQCASGACRGGRCCDLERLEIPEDPMDPSGTPSAAACLDCNSRGLCDVCDAGYTLCGHTESGGSGGGFGMCFPTSAAGSVTRFACGGDADADWSPASPDGYNYCAMAGYCPCSSSGCGYQCLIDQTCWENSISGNGLTDYEPVFYGACDDIGDWVGRDSEDGATCASVAEDPDGRCVESSGEATTVTSGDACKATCGDCPGGSSSPTPRPVAKPSDAPTSKPTPSPPTAKPTPSPPTAKPTPSPPTAGPPDDEAPTTTTNASGGETSESSDGSFFSRAPRAAAIVAAMIASL</sequence>
<evidence type="ECO:0000256" key="1">
    <source>
        <dbReference type="SAM" id="MobiDB-lite"/>
    </source>
</evidence>
<evidence type="ECO:0000313" key="3">
    <source>
        <dbReference type="EMBL" id="KAK7241243.1"/>
    </source>
</evidence>
<feature type="chain" id="PRO_5045672584" evidence="2">
    <location>
        <begin position="16"/>
        <end position="979"/>
    </location>
</feature>
<reference evidence="3 4" key="1">
    <citation type="submission" date="2024-03" db="EMBL/GenBank/DDBJ databases">
        <title>Aureococcus anophagefferens CCMP1851 and Kratosvirus quantuckense: Draft genome of a second virus-susceptible host strain in the model system.</title>
        <authorList>
            <person name="Chase E."/>
            <person name="Truchon A.R."/>
            <person name="Schepens W."/>
            <person name="Wilhelm S.W."/>
        </authorList>
    </citation>
    <scope>NUCLEOTIDE SEQUENCE [LARGE SCALE GENOMIC DNA]</scope>
    <source>
        <strain evidence="3 4">CCMP1851</strain>
    </source>
</reference>
<gene>
    <name evidence="3" type="ORF">SO694_00051257</name>
</gene>
<proteinExistence type="predicted"/>